<protein>
    <recommendedName>
        <fullName evidence="1">Extensin-like C-terminal domain-containing protein</fullName>
    </recommendedName>
</protein>
<proteinExistence type="predicted"/>
<dbReference type="EMBL" id="FWFZ01000022">
    <property type="protein sequence ID" value="SLN69910.1"/>
    <property type="molecule type" value="Genomic_DNA"/>
</dbReference>
<dbReference type="AlphaFoldDB" id="A0A1Y5TUC3"/>
<reference evidence="2 3" key="1">
    <citation type="submission" date="2017-03" db="EMBL/GenBank/DDBJ databases">
        <authorList>
            <person name="Afonso C.L."/>
            <person name="Miller P.J."/>
            <person name="Scott M.A."/>
            <person name="Spackman E."/>
            <person name="Goraichik I."/>
            <person name="Dimitrov K.M."/>
            <person name="Suarez D.L."/>
            <person name="Swayne D.E."/>
        </authorList>
    </citation>
    <scope>NUCLEOTIDE SEQUENCE [LARGE SCALE GENOMIC DNA]</scope>
    <source>
        <strain evidence="2 3">CECT 7023</strain>
    </source>
</reference>
<dbReference type="Gene3D" id="3.30.1380.10">
    <property type="match status" value="1"/>
</dbReference>
<evidence type="ECO:0000313" key="3">
    <source>
        <dbReference type="Proteomes" id="UP000193900"/>
    </source>
</evidence>
<feature type="domain" description="Extensin-like C-terminal" evidence="1">
    <location>
        <begin position="96"/>
        <end position="250"/>
    </location>
</feature>
<accession>A0A1Y5TUC3</accession>
<organism evidence="2 3">
    <name type="scientific">Roseisalinus antarcticus</name>
    <dbReference type="NCBI Taxonomy" id="254357"/>
    <lineage>
        <taxon>Bacteria</taxon>
        <taxon>Pseudomonadati</taxon>
        <taxon>Pseudomonadota</taxon>
        <taxon>Alphaproteobacteria</taxon>
        <taxon>Rhodobacterales</taxon>
        <taxon>Roseobacteraceae</taxon>
        <taxon>Roseisalinus</taxon>
    </lineage>
</organism>
<dbReference type="Pfam" id="PF06904">
    <property type="entry name" value="Extensin-like_C"/>
    <property type="match status" value="1"/>
</dbReference>
<evidence type="ECO:0000313" key="2">
    <source>
        <dbReference type="EMBL" id="SLN69910.1"/>
    </source>
</evidence>
<sequence>MLGLAIWAGAAAAEAPLTSIRPVARTPIAPETVTGGAARAEWYDVDISSLAPARTVRPSVRTPGVVARAARMVEERRRGAVCGDLDIQGERVGTVDGPGRCGVENAVRVRAVGGIRLSTPATIDCPTALALKSWVERGLKPTVGNEGGGPVEMQVMSHYACRSRNNVSGARLSEHAFGRAIDIGAVRLRDGSSISVLNGWGTSDDGRQLRQMHQAACGIFGTVLGPAANRAHRDHFHFDTARYRSGSYCR</sequence>
<dbReference type="Proteomes" id="UP000193900">
    <property type="component" value="Unassembled WGS sequence"/>
</dbReference>
<gene>
    <name evidence="2" type="ORF">ROA7023_03397</name>
</gene>
<keyword evidence="3" id="KW-1185">Reference proteome</keyword>
<dbReference type="InterPro" id="IPR009045">
    <property type="entry name" value="Zn_M74/Hedgehog-like"/>
</dbReference>
<dbReference type="InterPro" id="IPR009683">
    <property type="entry name" value="Extensin-like_C"/>
</dbReference>
<evidence type="ECO:0000259" key="1">
    <source>
        <dbReference type="Pfam" id="PF06904"/>
    </source>
</evidence>
<name>A0A1Y5TUC3_9RHOB</name>